<evidence type="ECO:0000313" key="1">
    <source>
        <dbReference type="EMBL" id="KAF7361471.1"/>
    </source>
</evidence>
<dbReference type="InterPro" id="IPR032675">
    <property type="entry name" value="LRR_dom_sf"/>
</dbReference>
<dbReference type="AlphaFoldDB" id="A0A8H6YML6"/>
<dbReference type="Gene3D" id="3.80.10.10">
    <property type="entry name" value="Ribonuclease Inhibitor"/>
    <property type="match status" value="1"/>
</dbReference>
<accession>A0A8H6YML6</accession>
<gene>
    <name evidence="1" type="ORF">MSAN_01180300</name>
</gene>
<dbReference type="SUPFAM" id="SSF52047">
    <property type="entry name" value="RNI-like"/>
    <property type="match status" value="1"/>
</dbReference>
<organism evidence="1 2">
    <name type="scientific">Mycena sanguinolenta</name>
    <dbReference type="NCBI Taxonomy" id="230812"/>
    <lineage>
        <taxon>Eukaryota</taxon>
        <taxon>Fungi</taxon>
        <taxon>Dikarya</taxon>
        <taxon>Basidiomycota</taxon>
        <taxon>Agaricomycotina</taxon>
        <taxon>Agaricomycetes</taxon>
        <taxon>Agaricomycetidae</taxon>
        <taxon>Agaricales</taxon>
        <taxon>Marasmiineae</taxon>
        <taxon>Mycenaceae</taxon>
        <taxon>Mycena</taxon>
    </lineage>
</organism>
<reference evidence="1" key="1">
    <citation type="submission" date="2020-05" db="EMBL/GenBank/DDBJ databases">
        <title>Mycena genomes resolve the evolution of fungal bioluminescence.</title>
        <authorList>
            <person name="Tsai I.J."/>
        </authorList>
    </citation>
    <scope>NUCLEOTIDE SEQUENCE</scope>
    <source>
        <strain evidence="1">160909Yilan</strain>
    </source>
</reference>
<name>A0A8H6YML6_9AGAR</name>
<protein>
    <submittedName>
        <fullName evidence="1">F-box domain-containing protein</fullName>
    </submittedName>
</protein>
<keyword evidence="2" id="KW-1185">Reference proteome</keyword>
<dbReference type="OrthoDB" id="2909959at2759"/>
<evidence type="ECO:0000313" key="2">
    <source>
        <dbReference type="Proteomes" id="UP000623467"/>
    </source>
</evidence>
<dbReference type="EMBL" id="JACAZH010000008">
    <property type="protein sequence ID" value="KAF7361471.1"/>
    <property type="molecule type" value="Genomic_DNA"/>
</dbReference>
<comment type="caution">
    <text evidence="1">The sequence shown here is derived from an EMBL/GenBank/DDBJ whole genome shotgun (WGS) entry which is preliminary data.</text>
</comment>
<dbReference type="Proteomes" id="UP000623467">
    <property type="component" value="Unassembled WGS sequence"/>
</dbReference>
<proteinExistence type="predicted"/>
<sequence length="411" mass="46452">MSVEDFRARIMQLDIEIDLQKELLKKLEYDRSLVRRQLNAALDPVARLPLEISSEIFLQGGRQAPAVLMGICHAWTEIALATPKLWTTIRINFPCAEDLAEVLPVWFQRARNRPLSITISLCGHSSNWNHRVSSVIWRHGQQLKHLEILDDDDFGDESEESLDLGATNSMSLPLLETLTMRCERQQRDYLVSHIIDLLRQAPNIVKCIFDNIRTLDHLPDSDHLIAPSLRGMIFGDRHTGEPDILHRLSLPALETLVIPISSIFNEEHLLALIQRSAPPLQHLALGWGFYFTDSFHLLECLHIVPSLVRFEMWMADPRAVNALFAALANSPSLLPNLRNLTIHLASGGDEPNISDSWRMLLRALSTRRVMGLEILPVTMPPPTDVLASLRELVTAGVEIYIGDDERNLVVA</sequence>